<gene>
    <name evidence="1" type="ORF">KTT_50970</name>
</gene>
<proteinExistence type="predicted"/>
<accession>A0A402A823</accession>
<keyword evidence="2" id="KW-1185">Reference proteome</keyword>
<dbReference type="EMBL" id="BIFR01000002">
    <property type="protein sequence ID" value="GCE15238.1"/>
    <property type="molecule type" value="Genomic_DNA"/>
</dbReference>
<organism evidence="1 2">
    <name type="scientific">Tengunoibacter tsumagoiensis</name>
    <dbReference type="NCBI Taxonomy" id="2014871"/>
    <lineage>
        <taxon>Bacteria</taxon>
        <taxon>Bacillati</taxon>
        <taxon>Chloroflexota</taxon>
        <taxon>Ktedonobacteria</taxon>
        <taxon>Ktedonobacterales</taxon>
        <taxon>Dictyobacteraceae</taxon>
        <taxon>Tengunoibacter</taxon>
    </lineage>
</organism>
<protein>
    <submittedName>
        <fullName evidence="1">Uncharacterized protein</fullName>
    </submittedName>
</protein>
<evidence type="ECO:0000313" key="2">
    <source>
        <dbReference type="Proteomes" id="UP000287352"/>
    </source>
</evidence>
<dbReference type="RefSeq" id="WP_161975754.1">
    <property type="nucleotide sequence ID" value="NZ_BIFR01000002.1"/>
</dbReference>
<dbReference type="Proteomes" id="UP000287352">
    <property type="component" value="Unassembled WGS sequence"/>
</dbReference>
<comment type="caution">
    <text evidence="1">The sequence shown here is derived from an EMBL/GenBank/DDBJ whole genome shotgun (WGS) entry which is preliminary data.</text>
</comment>
<sequence length="45" mass="5438">MTAIERTAYPRFTHVSSVKELRDIYTFYRWVLKEDFTNRSSHVGE</sequence>
<name>A0A402A823_9CHLR</name>
<reference evidence="2" key="1">
    <citation type="submission" date="2018-12" db="EMBL/GenBank/DDBJ databases">
        <title>Tengunoibacter tsumagoiensis gen. nov., sp. nov., Dictyobacter kobayashii sp. nov., D. alpinus sp. nov., and D. joshuensis sp. nov. and description of Dictyobacteraceae fam. nov. within the order Ktedonobacterales isolated from Tengu-no-mugimeshi.</title>
        <authorList>
            <person name="Wang C.M."/>
            <person name="Zheng Y."/>
            <person name="Sakai Y."/>
            <person name="Toyoda A."/>
            <person name="Minakuchi Y."/>
            <person name="Abe K."/>
            <person name="Yokota A."/>
            <person name="Yabe S."/>
        </authorList>
    </citation>
    <scope>NUCLEOTIDE SEQUENCE [LARGE SCALE GENOMIC DNA]</scope>
    <source>
        <strain evidence="2">Uno3</strain>
    </source>
</reference>
<dbReference type="AlphaFoldDB" id="A0A402A823"/>
<evidence type="ECO:0000313" key="1">
    <source>
        <dbReference type="EMBL" id="GCE15238.1"/>
    </source>
</evidence>